<evidence type="ECO:0000256" key="5">
    <source>
        <dbReference type="RuleBase" id="RU003425"/>
    </source>
</evidence>
<dbReference type="Gene3D" id="2.60.40.10">
    <property type="entry name" value="Immunoglobulins"/>
    <property type="match status" value="1"/>
</dbReference>
<evidence type="ECO:0000256" key="3">
    <source>
        <dbReference type="ARBA" id="ARBA00022525"/>
    </source>
</evidence>
<dbReference type="Pfam" id="PF00635">
    <property type="entry name" value="Motile_Sperm"/>
    <property type="match status" value="1"/>
</dbReference>
<dbReference type="InterPro" id="IPR000535">
    <property type="entry name" value="MSP_dom"/>
</dbReference>
<keyword evidence="5" id="KW-0963">Cytoplasm</keyword>
<gene>
    <name evidence="7" type="ORF">CAUJ_LOCUS9009</name>
</gene>
<evidence type="ECO:0000256" key="2">
    <source>
        <dbReference type="ARBA" id="ARBA00010112"/>
    </source>
</evidence>
<dbReference type="Proteomes" id="UP000835052">
    <property type="component" value="Unassembled WGS sequence"/>
</dbReference>
<evidence type="ECO:0000313" key="7">
    <source>
        <dbReference type="EMBL" id="CAD6193090.1"/>
    </source>
</evidence>
<accession>A0A8S1HIR1</accession>
<dbReference type="AlphaFoldDB" id="A0A8S1HIR1"/>
<evidence type="ECO:0000313" key="8">
    <source>
        <dbReference type="Proteomes" id="UP000835052"/>
    </source>
</evidence>
<dbReference type="Gene3D" id="2.60.40.3330">
    <property type="match status" value="1"/>
</dbReference>
<dbReference type="Pfam" id="PF01060">
    <property type="entry name" value="TTR-52"/>
    <property type="match status" value="1"/>
</dbReference>
<sequence length="230" mass="25731">MSYDFEDHDLFITPRISFFSSAQGGASRHMMVNGSSHRMAVKIKCSDNDLFRVSPVFCLLEPGNAQRLQIVRDPGPAKIDKIVLQYKTTMASNARDAFREGSGISRKLIALVAKGDMTVSVAPSTNLKTILPVKGKFLCDGKPYEKARLKLYEVDPIKDTLMSEALSNESGEFQMSGNDTEWTTIDPKLNVYHNCHDETKECWRKKSKSTFLTTSSPKEKIPPRLSTLGF</sequence>
<organism evidence="7 8">
    <name type="scientific">Caenorhabditis auriculariae</name>
    <dbReference type="NCBI Taxonomy" id="2777116"/>
    <lineage>
        <taxon>Eukaryota</taxon>
        <taxon>Metazoa</taxon>
        <taxon>Ecdysozoa</taxon>
        <taxon>Nematoda</taxon>
        <taxon>Chromadorea</taxon>
        <taxon>Rhabditida</taxon>
        <taxon>Rhabditina</taxon>
        <taxon>Rhabditomorpha</taxon>
        <taxon>Rhabditoidea</taxon>
        <taxon>Rhabditidae</taxon>
        <taxon>Peloderinae</taxon>
        <taxon>Caenorhabditis</taxon>
    </lineage>
</organism>
<dbReference type="GO" id="GO:0009986">
    <property type="term" value="C:cell surface"/>
    <property type="evidence" value="ECO:0007669"/>
    <property type="project" value="InterPro"/>
</dbReference>
<dbReference type="InterPro" id="IPR001534">
    <property type="entry name" value="Transthyretin-like"/>
</dbReference>
<dbReference type="GO" id="GO:0005576">
    <property type="term" value="C:extracellular region"/>
    <property type="evidence" value="ECO:0007669"/>
    <property type="project" value="UniProtKB-SubCell"/>
</dbReference>
<keyword evidence="8" id="KW-1185">Reference proteome</keyword>
<comment type="similarity">
    <text evidence="2">Belongs to the nematode transthyretin-like family.</text>
</comment>
<proteinExistence type="inferred from homology"/>
<keyword evidence="5" id="KW-0206">Cytoskeleton</keyword>
<dbReference type="PANTHER" id="PTHR22947:SF5">
    <property type="entry name" value="MAJOR SPERM PROTEIN"/>
    <property type="match status" value="1"/>
</dbReference>
<name>A0A8S1HIR1_9PELO</name>
<dbReference type="SUPFAM" id="SSF49354">
    <property type="entry name" value="PapD-like"/>
    <property type="match status" value="1"/>
</dbReference>
<dbReference type="OrthoDB" id="5854456at2759"/>
<comment type="caution">
    <text evidence="7">The sequence shown here is derived from an EMBL/GenBank/DDBJ whole genome shotgun (WGS) entry which is preliminary data.</text>
</comment>
<dbReference type="PANTHER" id="PTHR22947">
    <property type="entry name" value="MAJOR SPERM PROTEIN"/>
    <property type="match status" value="1"/>
</dbReference>
<feature type="domain" description="MSP" evidence="6">
    <location>
        <begin position="9"/>
        <end position="114"/>
    </location>
</feature>
<dbReference type="InterPro" id="IPR038479">
    <property type="entry name" value="Transthyretin-like_sf"/>
</dbReference>
<evidence type="ECO:0000259" key="6">
    <source>
        <dbReference type="PROSITE" id="PS50202"/>
    </source>
</evidence>
<dbReference type="PROSITE" id="PS50202">
    <property type="entry name" value="MSP"/>
    <property type="match status" value="1"/>
</dbReference>
<protein>
    <recommendedName>
        <fullName evidence="5">Major sperm protein</fullName>
    </recommendedName>
</protein>
<evidence type="ECO:0000256" key="4">
    <source>
        <dbReference type="ARBA" id="ARBA00022729"/>
    </source>
</evidence>
<dbReference type="InterPro" id="IPR051774">
    <property type="entry name" value="Sperm-specific_class_P"/>
</dbReference>
<comment type="subcellular location">
    <subcellularLocation>
        <location evidence="1">Secreted</location>
    </subcellularLocation>
</comment>
<reference evidence="7" key="1">
    <citation type="submission" date="2020-10" db="EMBL/GenBank/DDBJ databases">
        <authorList>
            <person name="Kikuchi T."/>
        </authorList>
    </citation>
    <scope>NUCLEOTIDE SEQUENCE</scope>
    <source>
        <strain evidence="7">NKZ352</strain>
    </source>
</reference>
<evidence type="ECO:0000256" key="1">
    <source>
        <dbReference type="ARBA" id="ARBA00004613"/>
    </source>
</evidence>
<dbReference type="EMBL" id="CAJGYM010000032">
    <property type="protein sequence ID" value="CAD6193090.1"/>
    <property type="molecule type" value="Genomic_DNA"/>
</dbReference>
<dbReference type="InterPro" id="IPR013783">
    <property type="entry name" value="Ig-like_fold"/>
</dbReference>
<dbReference type="InterPro" id="IPR008962">
    <property type="entry name" value="PapD-like_sf"/>
</dbReference>
<keyword evidence="3" id="KW-0964">Secreted</keyword>
<comment type="function">
    <text evidence="5">Central component in molecular interactions underlying sperm crawling. Forms an extensive filament system that extends from sperm villipoda, along the leading edge of the pseudopod.</text>
</comment>
<keyword evidence="4" id="KW-0732">Signal</keyword>